<dbReference type="AlphaFoldDB" id="A0A9P0D1B3"/>
<evidence type="ECO:0000256" key="3">
    <source>
        <dbReference type="ARBA" id="ARBA00022525"/>
    </source>
</evidence>
<dbReference type="PANTHER" id="PTHR11857:SF43">
    <property type="entry name" value="GEO07291P1-RELATED"/>
    <property type="match status" value="1"/>
</dbReference>
<dbReference type="SUPFAM" id="SSF47565">
    <property type="entry name" value="Insect pheromone/odorant-binding proteins"/>
    <property type="match status" value="1"/>
</dbReference>
<dbReference type="CDD" id="cd23992">
    <property type="entry name" value="PBP_GOBP"/>
    <property type="match status" value="1"/>
</dbReference>
<dbReference type="Gene3D" id="1.10.238.20">
    <property type="entry name" value="Pheromone/general odorant binding protein domain"/>
    <property type="match status" value="1"/>
</dbReference>
<comment type="similarity">
    <text evidence="2">Belongs to the PBP/GOBP family.</text>
</comment>
<dbReference type="OrthoDB" id="6783999at2759"/>
<dbReference type="GO" id="GO:0005615">
    <property type="term" value="C:extracellular space"/>
    <property type="evidence" value="ECO:0007669"/>
    <property type="project" value="TreeGrafter"/>
</dbReference>
<accession>A0A9P0D1B3</accession>
<evidence type="ECO:0000256" key="1">
    <source>
        <dbReference type="ARBA" id="ARBA00004613"/>
    </source>
</evidence>
<dbReference type="GO" id="GO:0007608">
    <property type="term" value="P:sensory perception of smell"/>
    <property type="evidence" value="ECO:0007669"/>
    <property type="project" value="TreeGrafter"/>
</dbReference>
<gene>
    <name evidence="6" type="ORF">PSYICH_LOCUS10557</name>
</gene>
<dbReference type="PANTHER" id="PTHR11857">
    <property type="entry name" value="ODORANT BINDING PROTEIN-RELATED"/>
    <property type="match status" value="1"/>
</dbReference>
<evidence type="ECO:0000256" key="2">
    <source>
        <dbReference type="ARBA" id="ARBA00008098"/>
    </source>
</evidence>
<keyword evidence="3" id="KW-0964">Secreted</keyword>
<dbReference type="InterPro" id="IPR006170">
    <property type="entry name" value="PBP/GOBP"/>
</dbReference>
<reference evidence="6" key="1">
    <citation type="submission" date="2022-01" db="EMBL/GenBank/DDBJ databases">
        <authorList>
            <person name="King R."/>
        </authorList>
    </citation>
    <scope>NUCLEOTIDE SEQUENCE</scope>
</reference>
<dbReference type="Pfam" id="PF01395">
    <property type="entry name" value="PBP_GOBP"/>
    <property type="match status" value="1"/>
</dbReference>
<feature type="chain" id="PRO_5040163679" evidence="5">
    <location>
        <begin position="18"/>
        <end position="138"/>
    </location>
</feature>
<feature type="signal peptide" evidence="5">
    <location>
        <begin position="1"/>
        <end position="17"/>
    </location>
</feature>
<dbReference type="InterPro" id="IPR036728">
    <property type="entry name" value="PBP_GOBP_sf"/>
</dbReference>
<comment type="subcellular location">
    <subcellularLocation>
        <location evidence="1">Secreted</location>
    </subcellularLocation>
</comment>
<protein>
    <submittedName>
        <fullName evidence="6">Uncharacterized protein</fullName>
    </submittedName>
</protein>
<sequence length="138" mass="15696">MKYVYVIFFCFLAVTFAEHTSEKIRKSHKACQNDPNTKIKDDTLKKYRRDETVDDPNFPKYSLCMNIGTGIQNKNGDIDKDKLKKNIEGDFSDASKVSEILSDCGTRKVGITAEEAALALINCLNHHYRLAMQQDSLL</sequence>
<keyword evidence="7" id="KW-1185">Reference proteome</keyword>
<evidence type="ECO:0000313" key="7">
    <source>
        <dbReference type="Proteomes" id="UP001153636"/>
    </source>
</evidence>
<dbReference type="EMBL" id="OV651816">
    <property type="protein sequence ID" value="CAH1110280.1"/>
    <property type="molecule type" value="Genomic_DNA"/>
</dbReference>
<dbReference type="Proteomes" id="UP001153636">
    <property type="component" value="Chromosome 4"/>
</dbReference>
<dbReference type="GO" id="GO:0005549">
    <property type="term" value="F:odorant binding"/>
    <property type="evidence" value="ECO:0007669"/>
    <property type="project" value="InterPro"/>
</dbReference>
<keyword evidence="4 5" id="KW-0732">Signal</keyword>
<evidence type="ECO:0000256" key="4">
    <source>
        <dbReference type="ARBA" id="ARBA00022729"/>
    </source>
</evidence>
<organism evidence="6 7">
    <name type="scientific">Psylliodes chrysocephalus</name>
    <dbReference type="NCBI Taxonomy" id="3402493"/>
    <lineage>
        <taxon>Eukaryota</taxon>
        <taxon>Metazoa</taxon>
        <taxon>Ecdysozoa</taxon>
        <taxon>Arthropoda</taxon>
        <taxon>Hexapoda</taxon>
        <taxon>Insecta</taxon>
        <taxon>Pterygota</taxon>
        <taxon>Neoptera</taxon>
        <taxon>Endopterygota</taxon>
        <taxon>Coleoptera</taxon>
        <taxon>Polyphaga</taxon>
        <taxon>Cucujiformia</taxon>
        <taxon>Chrysomeloidea</taxon>
        <taxon>Chrysomelidae</taxon>
        <taxon>Galerucinae</taxon>
        <taxon>Alticini</taxon>
        <taxon>Psylliodes</taxon>
    </lineage>
</organism>
<proteinExistence type="inferred from homology"/>
<evidence type="ECO:0000256" key="5">
    <source>
        <dbReference type="SAM" id="SignalP"/>
    </source>
</evidence>
<name>A0A9P0D1B3_9CUCU</name>
<evidence type="ECO:0000313" key="6">
    <source>
        <dbReference type="EMBL" id="CAH1110280.1"/>
    </source>
</evidence>